<keyword evidence="4" id="KW-1185">Reference proteome</keyword>
<dbReference type="OrthoDB" id="1862401at2759"/>
<dbReference type="Gramene" id="HORVU.MOREX.r2.7HG0533920.1">
    <property type="protein sequence ID" value="HORVU.MOREX.r2.7HG0533920.1"/>
    <property type="gene ID" value="HORVU.MOREX.r2.7HG0533920"/>
</dbReference>
<name>A0A8I6Y141_HORVV</name>
<dbReference type="PANTHER" id="PTHR31625">
    <property type="match status" value="1"/>
</dbReference>
<dbReference type="OMA" id="IAAWHDV"/>
<reference evidence="4" key="1">
    <citation type="journal article" date="2012" name="Nature">
        <title>A physical, genetic and functional sequence assembly of the barley genome.</title>
        <authorList>
            <consortium name="The International Barley Genome Sequencing Consortium"/>
            <person name="Mayer K.F."/>
            <person name="Waugh R."/>
            <person name="Brown J.W."/>
            <person name="Schulman A."/>
            <person name="Langridge P."/>
            <person name="Platzer M."/>
            <person name="Fincher G.B."/>
            <person name="Muehlbauer G.J."/>
            <person name="Sato K."/>
            <person name="Close T.J."/>
            <person name="Wise R.P."/>
            <person name="Stein N."/>
        </authorList>
    </citation>
    <scope>NUCLEOTIDE SEQUENCE [LARGE SCALE GENOMIC DNA]</scope>
    <source>
        <strain evidence="4">cv. Morex</strain>
    </source>
</reference>
<reference evidence="3" key="3">
    <citation type="submission" date="2022-01" db="UniProtKB">
        <authorList>
            <consortium name="EnsemblPlants"/>
        </authorList>
    </citation>
    <scope>IDENTIFICATION</scope>
    <source>
        <strain evidence="3">subsp. vulgare</strain>
    </source>
</reference>
<dbReference type="GeneID" id="123411873"/>
<dbReference type="EnsemblPlants" id="HORVU.MOREX.r3.7HG0642610.1">
    <property type="protein sequence ID" value="HORVU.MOREX.r3.7HG0642610.1"/>
    <property type="gene ID" value="HORVU.MOREX.r3.7HG0642610"/>
</dbReference>
<reference evidence="3" key="2">
    <citation type="submission" date="2020-10" db="EMBL/GenBank/DDBJ databases">
        <authorList>
            <person name="Scholz U."/>
            <person name="Mascher M."/>
            <person name="Fiebig A."/>
        </authorList>
    </citation>
    <scope>NUCLEOTIDE SEQUENCE [LARGE SCALE GENOMIC DNA]</scope>
    <source>
        <strain evidence="3">cv. Morex</strain>
    </source>
</reference>
<organism evidence="3 4">
    <name type="scientific">Hordeum vulgare subsp. vulgare</name>
    <name type="common">Domesticated barley</name>
    <dbReference type="NCBI Taxonomy" id="112509"/>
    <lineage>
        <taxon>Eukaryota</taxon>
        <taxon>Viridiplantae</taxon>
        <taxon>Streptophyta</taxon>
        <taxon>Embryophyta</taxon>
        <taxon>Tracheophyta</taxon>
        <taxon>Spermatophyta</taxon>
        <taxon>Magnoliopsida</taxon>
        <taxon>Liliopsida</taxon>
        <taxon>Poales</taxon>
        <taxon>Poaceae</taxon>
        <taxon>BOP clade</taxon>
        <taxon>Pooideae</taxon>
        <taxon>Triticodae</taxon>
        <taxon>Triticeae</taxon>
        <taxon>Hordeinae</taxon>
        <taxon>Hordeum</taxon>
    </lineage>
</organism>
<gene>
    <name evidence="3" type="primary">LOC123411873</name>
</gene>
<dbReference type="GO" id="GO:0016747">
    <property type="term" value="F:acyltransferase activity, transferring groups other than amino-acyl groups"/>
    <property type="evidence" value="ECO:0007669"/>
    <property type="project" value="UniProtKB-ARBA"/>
</dbReference>
<dbReference type="Proteomes" id="UP000011116">
    <property type="component" value="Chromosome 7H"/>
</dbReference>
<evidence type="ECO:0000256" key="1">
    <source>
        <dbReference type="ARBA" id="ARBA00022679"/>
    </source>
</evidence>
<evidence type="ECO:0000256" key="2">
    <source>
        <dbReference type="ARBA" id="ARBA00023315"/>
    </source>
</evidence>
<keyword evidence="1" id="KW-0808">Transferase</keyword>
<accession>A0A8I6Y141</accession>
<sequence length="446" mass="47224">MPTVNIVEVDHVVASVPPPEDLVVRLSALDAPWVANPLIQRVLLFDDAGGQQHPPFDSLVGSLRASLASTLARLPPLAGRIVFLPSTGDAAIDCTGREGGGVRFAVAESDDADARRLAGDADHDVAAFEALVPKLEVGALPAEVLAVQVTRLKGGVAVGVALHHAVADGRSVWMFLQAWAAACRGDDAAVAAVAFDRAVVAIPGGEELARSTLRKYAPNLPLAANLFPSAPIKLPRRTFTITAKHIHHLKHWISGQMTSGKAATTPMSSSFVAIAALAWASFVRSKHPAAISSDHDVYLFFFIDCRGRAGIDPPVSENYFGTCITGCLVKAMARDLLAADGVAAAAAAIQREVRRASEDPLGLWDWMDIVSWVPLDRLVGMNGSTRFKAYEVADFGWGAPSRTELVTMTDGRVVLVAGKSGGVQASVCMHPDHARSFNSHFLDSLG</sequence>
<keyword evidence="2" id="KW-0012">Acyltransferase</keyword>
<dbReference type="Pfam" id="PF02458">
    <property type="entry name" value="Transferase"/>
    <property type="match status" value="1"/>
</dbReference>
<evidence type="ECO:0000313" key="4">
    <source>
        <dbReference type="Proteomes" id="UP000011116"/>
    </source>
</evidence>
<evidence type="ECO:0000313" key="3">
    <source>
        <dbReference type="EnsemblPlants" id="HORVU.MOREX.r3.7HG0642610.1"/>
    </source>
</evidence>
<proteinExistence type="predicted"/>
<dbReference type="InterPro" id="IPR023213">
    <property type="entry name" value="CAT-like_dom_sf"/>
</dbReference>
<dbReference type="Gene3D" id="3.30.559.10">
    <property type="entry name" value="Chloramphenicol acetyltransferase-like domain"/>
    <property type="match status" value="2"/>
</dbReference>
<protein>
    <submittedName>
        <fullName evidence="3">Uncharacterized protein</fullName>
    </submittedName>
</protein>
<dbReference type="AlphaFoldDB" id="A0A8I6Y141"/>
<dbReference type="RefSeq" id="XP_044960766.1">
    <property type="nucleotide sequence ID" value="XM_045104831.1"/>
</dbReference>
<dbReference type="InterPro" id="IPR051504">
    <property type="entry name" value="Plant_metabolite_acyltrans"/>
</dbReference>
<dbReference type="SMR" id="A0A8I6Y141"/>
<dbReference type="KEGG" id="hvg:123411873"/>
<dbReference type="Gramene" id="HORVU.MOREX.r3.7HG0642610.1">
    <property type="protein sequence ID" value="HORVU.MOREX.r3.7HG0642610.1"/>
    <property type="gene ID" value="HORVU.MOREX.r3.7HG0642610"/>
</dbReference>